<evidence type="ECO:0000313" key="9">
    <source>
        <dbReference type="Proteomes" id="UP001161294"/>
    </source>
</evidence>
<evidence type="ECO:0000256" key="1">
    <source>
        <dbReference type="ARBA" id="ARBA00011900"/>
    </source>
</evidence>
<dbReference type="RefSeq" id="WP_279852231.1">
    <property type="nucleotide sequence ID" value="NZ_JAOCIA010000028.1"/>
</dbReference>
<comment type="catalytic activity">
    <reaction evidence="5">
        <text>a 2'-deoxyadenosine in DNA + S-adenosyl-L-methionine = an N(6)-methyl-2'-deoxyadenosine in DNA + S-adenosyl-L-homocysteine + H(+)</text>
        <dbReference type="Rhea" id="RHEA:15197"/>
        <dbReference type="Rhea" id="RHEA-COMP:12418"/>
        <dbReference type="Rhea" id="RHEA-COMP:12419"/>
        <dbReference type="ChEBI" id="CHEBI:15378"/>
        <dbReference type="ChEBI" id="CHEBI:57856"/>
        <dbReference type="ChEBI" id="CHEBI:59789"/>
        <dbReference type="ChEBI" id="CHEBI:90615"/>
        <dbReference type="ChEBI" id="CHEBI:90616"/>
        <dbReference type="EC" id="2.1.1.72"/>
    </reaction>
</comment>
<feature type="compositionally biased region" description="Low complexity" evidence="6">
    <location>
        <begin position="932"/>
        <end position="951"/>
    </location>
</feature>
<keyword evidence="2" id="KW-0489">Methyltransferase</keyword>
<dbReference type="GO" id="GO:0009007">
    <property type="term" value="F:site-specific DNA-methyltransferase (adenine-specific) activity"/>
    <property type="evidence" value="ECO:0007669"/>
    <property type="project" value="UniProtKB-EC"/>
</dbReference>
<feature type="region of interest" description="Disordered" evidence="6">
    <location>
        <begin position="899"/>
        <end position="918"/>
    </location>
</feature>
<dbReference type="EC" id="2.1.1.72" evidence="1"/>
<evidence type="ECO:0000256" key="6">
    <source>
        <dbReference type="SAM" id="MobiDB-lite"/>
    </source>
</evidence>
<evidence type="ECO:0000256" key="2">
    <source>
        <dbReference type="ARBA" id="ARBA00022603"/>
    </source>
</evidence>
<dbReference type="InterPro" id="IPR011639">
    <property type="entry name" value="MethylTrfase_TaqI-like_dom"/>
</dbReference>
<dbReference type="SUPFAM" id="SSF53335">
    <property type="entry name" value="S-adenosyl-L-methionine-dependent methyltransferases"/>
    <property type="match status" value="1"/>
</dbReference>
<dbReference type="EMBL" id="JAOCJW010000027">
    <property type="protein sequence ID" value="MDH2006520.1"/>
    <property type="molecule type" value="Genomic_DNA"/>
</dbReference>
<dbReference type="PANTHER" id="PTHR33841:SF1">
    <property type="entry name" value="DNA METHYLTRANSFERASE A"/>
    <property type="match status" value="1"/>
</dbReference>
<evidence type="ECO:0000256" key="3">
    <source>
        <dbReference type="ARBA" id="ARBA00022679"/>
    </source>
</evidence>
<gene>
    <name evidence="8" type="ORF">N5J23_13360</name>
</gene>
<sequence>MTTYNTPLPKPQRTQLEATVKAAREVAEKGARAALAQLAVGEGRAPDYLTEEHKALRRRLRAHGRALGDAKADDDTQAVQQLVWEVAYQHWHRMLFARFLAENGLLLWEIGAAVSLDDCEALVQETDPTMNLGAKTQWELAGKLAARMLPQVFKPQSPVFELAFAPEHQRELERLLAALPLEVFQASDSLGWVYQFWQAKRKDEVNASEVKIGADELPAVTQLFTEPYMVDFLLHNSLGAWWATRHPSKPCPVPLTYLRTLEDGTPAAGKFEGWPDSLRDFTLLDPCCGSGHFLVAAFLLLVPMRMAAEGLTAQDAVDYVLQDNLHGLELDPRCVEIAVFALALAAWRYPDEDGHPLGVRADMPAPQIACCGLKLNASAADWSALVPESLQKRELVAQDLRALQADFAQAPLLGSLLDPARSLKDDLATSNVQALRELLTQALAQESNAADAPHGELLELALSARGLLDAARLLQGRYHLVVTNVPYLARGKQNDTLKAYCAQHYPDAKNDLANVFLERCLELAHPPQAGQGAGVVQIVMPQNWLFLTSYKKQRASLLQRVQWNLLARLGPGAFETISGEVVQAVLLTQTRAPAPEGFALHGVDASAPKSAPEKALLLREGAVVAVSQKGQLGNPDAVVALVANFPTGRLGDIADSYHGITTTDLPRFARCIWEFPSVLEAWIGLQGTVSSTQQFGGREELLLWEKGQGGIHKLREDGATVVITGLDAWNRKGVVVNRMNLGVTMYGGDAFDTGVSVVVPRQQKDLPALWAFCSSPEFAAAIRTFNDSMVVEYVYLTKVPFDLAHWQQIAAERYPHGLPKPYSDDPTQWLFHGHPLPATDPLQVAVARLVGYRWPAEQEAATAGGTAGAVEYQAKSASSAYPASASSYQNESSAVTAATGATPALPTPEKQAKLASSPYAASASSYQNESSAATGTTPALPTPEIQAKSDSSPYVASASSSLINSESATTTQRAPMELSDAAHAWIARCSLLAAHTDDDGICCLPSVRGEAPAHERLLQLLIAAWETVEPGSWRPAILDQLLAQADCAGKGLEVWLREKFFEQHAKRFHHRPFVWHVWDGLKDGFAALVNYHRLDTKNLERLIHTYLGDWIRQQETGVRDGVDGAQTRLAAAQDLKRRLELILEGEPPYDIFVRWKSLAEQPIGWNPDLNDGVRLNIRPFMTAEVLRHNKPPKLNIKWDKDRGKDVESAPWFGVFGGDRINDHHLTRAEKKAVQKN</sequence>
<dbReference type="PANTHER" id="PTHR33841">
    <property type="entry name" value="DNA METHYLTRANSFERASE YEEA-RELATED"/>
    <property type="match status" value="1"/>
</dbReference>
<dbReference type="Gene3D" id="3.40.50.150">
    <property type="entry name" value="Vaccinia Virus protein VP39"/>
    <property type="match status" value="1"/>
</dbReference>
<dbReference type="GO" id="GO:0006304">
    <property type="term" value="P:DNA modification"/>
    <property type="evidence" value="ECO:0007669"/>
    <property type="project" value="InterPro"/>
</dbReference>
<feature type="domain" description="Type II methyltransferase M.TaqI-like" evidence="7">
    <location>
        <begin position="324"/>
        <end position="562"/>
    </location>
</feature>
<evidence type="ECO:0000313" key="8">
    <source>
        <dbReference type="EMBL" id="MDH2006520.1"/>
    </source>
</evidence>
<comment type="caution">
    <text evidence="8">The sequence shown here is derived from an EMBL/GenBank/DDBJ whole genome shotgun (WGS) entry which is preliminary data.</text>
</comment>
<dbReference type="GO" id="GO:0032259">
    <property type="term" value="P:methylation"/>
    <property type="evidence" value="ECO:0007669"/>
    <property type="project" value="UniProtKB-KW"/>
</dbReference>
<proteinExistence type="predicted"/>
<dbReference type="AlphaFoldDB" id="A0AA43AXH7"/>
<keyword evidence="4" id="KW-0949">S-adenosyl-L-methionine</keyword>
<keyword evidence="3" id="KW-0808">Transferase</keyword>
<accession>A0AA43AXH7</accession>
<evidence type="ECO:0000256" key="4">
    <source>
        <dbReference type="ARBA" id="ARBA00022691"/>
    </source>
</evidence>
<organism evidence="8 9">
    <name type="scientific">Comamonas aquatica</name>
    <dbReference type="NCBI Taxonomy" id="225991"/>
    <lineage>
        <taxon>Bacteria</taxon>
        <taxon>Pseudomonadati</taxon>
        <taxon>Pseudomonadota</taxon>
        <taxon>Betaproteobacteria</taxon>
        <taxon>Burkholderiales</taxon>
        <taxon>Comamonadaceae</taxon>
        <taxon>Comamonas</taxon>
    </lineage>
</organism>
<reference evidence="8" key="1">
    <citation type="submission" date="2022-09" db="EMBL/GenBank/DDBJ databases">
        <title>Intensive care unit water sources are persistently colonized with multi-drug resistant bacteria and are the site of extensive horizontal gene transfer of antibiotic resistance genes.</title>
        <authorList>
            <person name="Diorio-Toth L."/>
        </authorList>
    </citation>
    <scope>NUCLEOTIDE SEQUENCE</scope>
    <source>
        <strain evidence="8">GD03686</strain>
    </source>
</reference>
<evidence type="ECO:0000259" key="7">
    <source>
        <dbReference type="Pfam" id="PF07669"/>
    </source>
</evidence>
<dbReference type="Proteomes" id="UP001161294">
    <property type="component" value="Unassembled WGS sequence"/>
</dbReference>
<feature type="region of interest" description="Disordered" evidence="6">
    <location>
        <begin position="926"/>
        <end position="951"/>
    </location>
</feature>
<protein>
    <recommendedName>
        <fullName evidence="1">site-specific DNA-methyltransferase (adenine-specific)</fullName>
        <ecNumber evidence="1">2.1.1.72</ecNumber>
    </recommendedName>
</protein>
<dbReference type="InterPro" id="IPR029063">
    <property type="entry name" value="SAM-dependent_MTases_sf"/>
</dbReference>
<name>A0AA43AXH7_9BURK</name>
<dbReference type="Pfam" id="PF07669">
    <property type="entry name" value="Eco57I"/>
    <property type="match status" value="1"/>
</dbReference>
<dbReference type="InterPro" id="IPR050953">
    <property type="entry name" value="N4_N6_ade-DNA_methylase"/>
</dbReference>
<evidence type="ECO:0000256" key="5">
    <source>
        <dbReference type="ARBA" id="ARBA00047942"/>
    </source>
</evidence>